<dbReference type="EMBL" id="QLYR01000001">
    <property type="protein sequence ID" value="RAQ30230.1"/>
    <property type="molecule type" value="Genomic_DNA"/>
</dbReference>
<dbReference type="SUPFAM" id="SSF47384">
    <property type="entry name" value="Homodimeric domain of signal transducing histidine kinase"/>
    <property type="match status" value="1"/>
</dbReference>
<dbReference type="SMART" id="SM00388">
    <property type="entry name" value="HisKA"/>
    <property type="match status" value="1"/>
</dbReference>
<feature type="transmembrane region" description="Helical" evidence="14">
    <location>
        <begin position="383"/>
        <end position="402"/>
    </location>
</feature>
<keyword evidence="5" id="KW-0597">Phosphoprotein</keyword>
<keyword evidence="6" id="KW-0808">Transferase</keyword>
<proteinExistence type="predicted"/>
<keyword evidence="12" id="KW-0902">Two-component regulatory system</keyword>
<feature type="transmembrane region" description="Helical" evidence="14">
    <location>
        <begin position="354"/>
        <end position="377"/>
    </location>
</feature>
<dbReference type="EC" id="2.7.13.3" evidence="3"/>
<name>A0A328UJ44_9FIRM</name>
<evidence type="ECO:0000256" key="1">
    <source>
        <dbReference type="ARBA" id="ARBA00000085"/>
    </source>
</evidence>
<dbReference type="Pfam" id="PF00512">
    <property type="entry name" value="HisKA"/>
    <property type="match status" value="1"/>
</dbReference>
<dbReference type="InterPro" id="IPR050398">
    <property type="entry name" value="HssS/ArlS-like"/>
</dbReference>
<evidence type="ECO:0000313" key="17">
    <source>
        <dbReference type="Proteomes" id="UP000249377"/>
    </source>
</evidence>
<dbReference type="PANTHER" id="PTHR45528">
    <property type="entry name" value="SENSOR HISTIDINE KINASE CPXA"/>
    <property type="match status" value="1"/>
</dbReference>
<protein>
    <recommendedName>
        <fullName evidence="3">histidine kinase</fullName>
        <ecNumber evidence="3">2.7.13.3</ecNumber>
    </recommendedName>
</protein>
<feature type="transmembrane region" description="Helical" evidence="14">
    <location>
        <begin position="231"/>
        <end position="253"/>
    </location>
</feature>
<evidence type="ECO:0000256" key="8">
    <source>
        <dbReference type="ARBA" id="ARBA00022741"/>
    </source>
</evidence>
<evidence type="ECO:0000256" key="4">
    <source>
        <dbReference type="ARBA" id="ARBA00022475"/>
    </source>
</evidence>
<dbReference type="InterPro" id="IPR036097">
    <property type="entry name" value="HisK_dim/P_sf"/>
</dbReference>
<dbReference type="InterPro" id="IPR003594">
    <property type="entry name" value="HATPase_dom"/>
</dbReference>
<keyword evidence="13 14" id="KW-0472">Membrane</keyword>
<feature type="transmembrane region" description="Helical" evidence="14">
    <location>
        <begin position="294"/>
        <end position="317"/>
    </location>
</feature>
<evidence type="ECO:0000256" key="6">
    <source>
        <dbReference type="ARBA" id="ARBA00022679"/>
    </source>
</evidence>
<dbReference type="Proteomes" id="UP000249377">
    <property type="component" value="Unassembled WGS sequence"/>
</dbReference>
<evidence type="ECO:0000256" key="3">
    <source>
        <dbReference type="ARBA" id="ARBA00012438"/>
    </source>
</evidence>
<feature type="domain" description="Histidine kinase" evidence="15">
    <location>
        <begin position="475"/>
        <end position="688"/>
    </location>
</feature>
<feature type="transmembrane region" description="Helical" evidence="14">
    <location>
        <begin position="265"/>
        <end position="288"/>
    </location>
</feature>
<dbReference type="CDD" id="cd00082">
    <property type="entry name" value="HisKA"/>
    <property type="match status" value="1"/>
</dbReference>
<dbReference type="InterPro" id="IPR036890">
    <property type="entry name" value="HATPase_C_sf"/>
</dbReference>
<keyword evidence="7 14" id="KW-0812">Transmembrane</keyword>
<accession>A0A328UJ44</accession>
<reference evidence="16 17" key="1">
    <citation type="submission" date="2018-06" db="EMBL/GenBank/DDBJ databases">
        <title>Noncontiguous genome sequence of Ruminococcaceae bacterium ASD2818.</title>
        <authorList>
            <person name="Chaplin A.V."/>
            <person name="Sokolova S.R."/>
            <person name="Kochetkova T.O."/>
            <person name="Goltsov A.Y."/>
            <person name="Trofimov D.Y."/>
            <person name="Efimov B.A."/>
        </authorList>
    </citation>
    <scope>NUCLEOTIDE SEQUENCE [LARGE SCALE GENOMIC DNA]</scope>
    <source>
        <strain evidence="16 17">ASD2818</strain>
    </source>
</reference>
<dbReference type="GO" id="GO:0005886">
    <property type="term" value="C:plasma membrane"/>
    <property type="evidence" value="ECO:0007669"/>
    <property type="project" value="UniProtKB-SubCell"/>
</dbReference>
<keyword evidence="9" id="KW-0418">Kinase</keyword>
<evidence type="ECO:0000256" key="14">
    <source>
        <dbReference type="SAM" id="Phobius"/>
    </source>
</evidence>
<evidence type="ECO:0000256" key="12">
    <source>
        <dbReference type="ARBA" id="ARBA00023012"/>
    </source>
</evidence>
<dbReference type="PROSITE" id="PS50109">
    <property type="entry name" value="HIS_KIN"/>
    <property type="match status" value="1"/>
</dbReference>
<dbReference type="Gene3D" id="1.10.287.130">
    <property type="match status" value="1"/>
</dbReference>
<comment type="catalytic activity">
    <reaction evidence="1">
        <text>ATP + protein L-histidine = ADP + protein N-phospho-L-histidine.</text>
        <dbReference type="EC" id="2.7.13.3"/>
    </reaction>
</comment>
<evidence type="ECO:0000256" key="11">
    <source>
        <dbReference type="ARBA" id="ARBA00022989"/>
    </source>
</evidence>
<sequence length="744" mass="84324">MDTKSKKSRTAHPVIAFLCFFLSVNIFIGLVLLGFTYFLPKYRDGENMLSYAYENFQNTQRFRNNVENRLYSVLTLYEQRYGKDWNIETEEAYLDNILLDGIENDQNLLYLVQYKQNTIGENQAGHDLSSYIQKDQVQNLPDGYSFLLYFDGEKTYIQKDGSLVDIYGAGGVYHSDFGNQWYVPGYKNEPYTSNSQKDFKVWLMVTENPVPYSYQNDWMMDIVNSQKNMRMVLSLLGAVVLIMAVLFIAYILLRKDKALFDRKLARFTGWFLFEVKLAAAVIAFIAAWSCITSMLYRVAGAEVVLLCACLWGLYLILTDMRYNKKFYAHNTVTWVVHKIFCFNKRYPVQRKMLLRAWQCAAAVAGVALIGLFFIAAFSGLSMLSFFFFILTLTGIAGIVYLFRRKYVQTVNDLGLLLNQIELIRSGVSEGHPLFLKSDADLCAAANSLNSIAEGIQQAVERQLKSERMKIELITNVSHDIKTPLTSIISYVELLKQEEGLPEHVLDYIRILDRKATRLKFMVQDVFDISKASTGNIELHMEQLDLVKLIKQTMAELEEPISNAPLVFKTAYPQQPAMIYADGQRLYRVFQNLVQNALQYSLEGSRVYVAVKLESGRAMVEVKNISKFEVPEGVDFSERFVRGDASRSDGGSGLGLSIARSFTEACGGAFAIRTEADLFTVQVSFPLLKIDPPHPVEVEPAEEAPQSPVHLPLPRGGEAGIRGLESLDYTDISVQEDGPKDYGAF</sequence>
<feature type="transmembrane region" description="Helical" evidence="14">
    <location>
        <begin position="14"/>
        <end position="39"/>
    </location>
</feature>
<organism evidence="16 17">
    <name type="scientific">Hydrogeniiclostridium mannosilyticum</name>
    <dbReference type="NCBI Taxonomy" id="2764322"/>
    <lineage>
        <taxon>Bacteria</taxon>
        <taxon>Bacillati</taxon>
        <taxon>Bacillota</taxon>
        <taxon>Clostridia</taxon>
        <taxon>Eubacteriales</taxon>
        <taxon>Acutalibacteraceae</taxon>
        <taxon>Hydrogeniiclostridium</taxon>
    </lineage>
</organism>
<dbReference type="Pfam" id="PF02518">
    <property type="entry name" value="HATPase_c"/>
    <property type="match status" value="1"/>
</dbReference>
<gene>
    <name evidence="16" type="ORF">DPQ25_01600</name>
</gene>
<evidence type="ECO:0000256" key="9">
    <source>
        <dbReference type="ARBA" id="ARBA00022777"/>
    </source>
</evidence>
<keyword evidence="4" id="KW-1003">Cell membrane</keyword>
<keyword evidence="8" id="KW-0547">Nucleotide-binding</keyword>
<evidence type="ECO:0000256" key="2">
    <source>
        <dbReference type="ARBA" id="ARBA00004651"/>
    </source>
</evidence>
<keyword evidence="10" id="KW-0067">ATP-binding</keyword>
<comment type="subcellular location">
    <subcellularLocation>
        <location evidence="2">Cell membrane</location>
        <topology evidence="2">Multi-pass membrane protein</topology>
    </subcellularLocation>
</comment>
<dbReference type="PANTHER" id="PTHR45528:SF1">
    <property type="entry name" value="SENSOR HISTIDINE KINASE CPXA"/>
    <property type="match status" value="1"/>
</dbReference>
<evidence type="ECO:0000259" key="15">
    <source>
        <dbReference type="PROSITE" id="PS50109"/>
    </source>
</evidence>
<evidence type="ECO:0000256" key="7">
    <source>
        <dbReference type="ARBA" id="ARBA00022692"/>
    </source>
</evidence>
<dbReference type="Gene3D" id="3.30.565.10">
    <property type="entry name" value="Histidine kinase-like ATPase, C-terminal domain"/>
    <property type="match status" value="1"/>
</dbReference>
<keyword evidence="11 14" id="KW-1133">Transmembrane helix</keyword>
<evidence type="ECO:0000256" key="13">
    <source>
        <dbReference type="ARBA" id="ARBA00023136"/>
    </source>
</evidence>
<evidence type="ECO:0000313" key="16">
    <source>
        <dbReference type="EMBL" id="RAQ30230.1"/>
    </source>
</evidence>
<dbReference type="SUPFAM" id="SSF55874">
    <property type="entry name" value="ATPase domain of HSP90 chaperone/DNA topoisomerase II/histidine kinase"/>
    <property type="match status" value="1"/>
</dbReference>
<dbReference type="GO" id="GO:0000155">
    <property type="term" value="F:phosphorelay sensor kinase activity"/>
    <property type="evidence" value="ECO:0007669"/>
    <property type="project" value="InterPro"/>
</dbReference>
<evidence type="ECO:0000256" key="10">
    <source>
        <dbReference type="ARBA" id="ARBA00022840"/>
    </source>
</evidence>
<dbReference type="SMART" id="SM00387">
    <property type="entry name" value="HATPase_c"/>
    <property type="match status" value="1"/>
</dbReference>
<comment type="caution">
    <text evidence="16">The sequence shown here is derived from an EMBL/GenBank/DDBJ whole genome shotgun (WGS) entry which is preliminary data.</text>
</comment>
<keyword evidence="17" id="KW-1185">Reference proteome</keyword>
<dbReference type="AlphaFoldDB" id="A0A328UJ44"/>
<dbReference type="InterPro" id="IPR005467">
    <property type="entry name" value="His_kinase_dom"/>
</dbReference>
<dbReference type="GO" id="GO:0005524">
    <property type="term" value="F:ATP binding"/>
    <property type="evidence" value="ECO:0007669"/>
    <property type="project" value="UniProtKB-KW"/>
</dbReference>
<evidence type="ECO:0000256" key="5">
    <source>
        <dbReference type="ARBA" id="ARBA00022553"/>
    </source>
</evidence>
<dbReference type="InterPro" id="IPR003661">
    <property type="entry name" value="HisK_dim/P_dom"/>
</dbReference>